<dbReference type="InterPro" id="IPR014710">
    <property type="entry name" value="RmlC-like_jellyroll"/>
</dbReference>
<gene>
    <name evidence="2" type="ORF">WA1_26790</name>
</gene>
<dbReference type="RefSeq" id="WP_017749543.1">
    <property type="nucleotide sequence ID" value="NZ_KQ976354.1"/>
</dbReference>
<sequence>MVNFKSGLVQQSSSSAYLVLGDLYTFLATGESTSGAYALLEMVMQPQSTIPPHIHDEADEAHYILEGEIEYQQEEQTIVATSGNFLHFSRGQCHSFKNIGSNPAKILMWVTPAGPEQFFAEVGLPVKEPMSEEEKPSLLAPPTPTDIEKAIEIATTKYKVKFVL</sequence>
<proteinExistence type="predicted"/>
<reference evidence="2 3" key="1">
    <citation type="journal article" date="2013" name="Genome Biol. Evol.">
        <title>Genomes of Stigonematalean cyanobacteria (subsection V) and the evolution of oxygenic photosynthesis from prokaryotes to plastids.</title>
        <authorList>
            <person name="Dagan T."/>
            <person name="Roettger M."/>
            <person name="Stucken K."/>
            <person name="Landan G."/>
            <person name="Koch R."/>
            <person name="Major P."/>
            <person name="Gould S.B."/>
            <person name="Goremykin V.V."/>
            <person name="Rippka R."/>
            <person name="Tandeau de Marsac N."/>
            <person name="Gugger M."/>
            <person name="Lockhart P.J."/>
            <person name="Allen J.F."/>
            <person name="Brune I."/>
            <person name="Maus I."/>
            <person name="Puhler A."/>
            <person name="Martin W.F."/>
        </authorList>
    </citation>
    <scope>NUCLEOTIDE SEQUENCE [LARGE SCALE GENOMIC DNA]</scope>
    <source>
        <strain evidence="2 3">PCC 7110</strain>
    </source>
</reference>
<dbReference type="PANTHER" id="PTHR36440:SF1">
    <property type="entry name" value="PUTATIVE (AFU_ORTHOLOGUE AFUA_8G07350)-RELATED"/>
    <property type="match status" value="1"/>
</dbReference>
<comment type="caution">
    <text evidence="2">The sequence shown here is derived from an EMBL/GenBank/DDBJ whole genome shotgun (WGS) entry which is preliminary data.</text>
</comment>
<dbReference type="PANTHER" id="PTHR36440">
    <property type="entry name" value="PUTATIVE (AFU_ORTHOLOGUE AFUA_8G07350)-RELATED"/>
    <property type="match status" value="1"/>
</dbReference>
<dbReference type="AlphaFoldDB" id="A0A139X6U2"/>
<dbReference type="InterPro" id="IPR011051">
    <property type="entry name" value="RmlC_Cupin_sf"/>
</dbReference>
<organism evidence="2 3">
    <name type="scientific">Scytonema hofmannii PCC 7110</name>
    <dbReference type="NCBI Taxonomy" id="128403"/>
    <lineage>
        <taxon>Bacteria</taxon>
        <taxon>Bacillati</taxon>
        <taxon>Cyanobacteriota</taxon>
        <taxon>Cyanophyceae</taxon>
        <taxon>Nostocales</taxon>
        <taxon>Scytonemataceae</taxon>
        <taxon>Scytonema</taxon>
    </lineage>
</organism>
<keyword evidence="3" id="KW-1185">Reference proteome</keyword>
<dbReference type="EMBL" id="ANNX02000029">
    <property type="protein sequence ID" value="KYC40421.1"/>
    <property type="molecule type" value="Genomic_DNA"/>
</dbReference>
<evidence type="ECO:0000313" key="2">
    <source>
        <dbReference type="EMBL" id="KYC40421.1"/>
    </source>
</evidence>
<dbReference type="STRING" id="128403.WA1_26790"/>
<accession>A0A139X6U2</accession>
<dbReference type="InterPro" id="IPR013096">
    <property type="entry name" value="Cupin_2"/>
</dbReference>
<dbReference type="InterPro" id="IPR053146">
    <property type="entry name" value="QDO-like"/>
</dbReference>
<dbReference type="OrthoDB" id="486897at2"/>
<dbReference type="Proteomes" id="UP000076925">
    <property type="component" value="Unassembled WGS sequence"/>
</dbReference>
<dbReference type="Gene3D" id="2.60.120.10">
    <property type="entry name" value="Jelly Rolls"/>
    <property type="match status" value="1"/>
</dbReference>
<evidence type="ECO:0000259" key="1">
    <source>
        <dbReference type="Pfam" id="PF07883"/>
    </source>
</evidence>
<dbReference type="SUPFAM" id="SSF51182">
    <property type="entry name" value="RmlC-like cupins"/>
    <property type="match status" value="1"/>
</dbReference>
<protein>
    <submittedName>
        <fullName evidence="2">Cupin</fullName>
    </submittedName>
</protein>
<feature type="domain" description="Cupin type-2" evidence="1">
    <location>
        <begin position="41"/>
        <end position="109"/>
    </location>
</feature>
<dbReference type="Pfam" id="PF07883">
    <property type="entry name" value="Cupin_2"/>
    <property type="match status" value="1"/>
</dbReference>
<evidence type="ECO:0000313" key="3">
    <source>
        <dbReference type="Proteomes" id="UP000076925"/>
    </source>
</evidence>
<name>A0A139X6U2_9CYAN</name>